<dbReference type="EMBL" id="CAXLJM020000038">
    <property type="protein sequence ID" value="CAL8106736.1"/>
    <property type="molecule type" value="Genomic_DNA"/>
</dbReference>
<evidence type="ECO:0000256" key="1">
    <source>
        <dbReference type="SAM" id="Phobius"/>
    </source>
</evidence>
<evidence type="ECO:0000313" key="3">
    <source>
        <dbReference type="Proteomes" id="UP001642540"/>
    </source>
</evidence>
<sequence>MRHWIVSKQQDPTLSTNDHLKLLAISNEVEVDPIGMSCHFFTLSYHVLGSVRLSIAIWKYVSLRDLRYASRFFTALSANYTFFSLLFAFGQVFVTLNLMKYCLKELEKALDNMIIIFDVVTMTMVSVNAWIIMYILWFKGDKLQAFVNEINLLSSPMSSSIGYLSYLASYSIILTDAWSTKWNDGMVEAASSQITNIIMFPIDFMQQSFQLRPVVKQCSWLVAFILETRYGFPEMIYLSFVFTMWNATTSFRGKLQPEVTLEQGLKLYRDQKNLWISANDLFGFLFLCMYIANISYYSQLQDKLSKWNQIISWMFILENVLIFGLGSHINYEARKVIRHWIVSKQQEPTLSTNEQLRLLAISDEVEGEPFGITCCFFTLSYKLLGSTLITCFLFTIVLVCFLYYSGRNAIRALIMVLTSVFQHTLLPCLSENLRNSTAPLENVVNYGFYVVLWPALGCFCMPEFVALSIVLSLWELAKSFQGALNKITSFPEGYSLYKTYRKLFNDINDLWSPTFLILYIGSVAYYGKAPFVFLNHQPALSFIFFFVENVIIWGLGSHVHKMVFYDLYGETMGTKYARTTPVNREPYAPLVTVS</sequence>
<feature type="transmembrane region" description="Helical" evidence="1">
    <location>
        <begin position="539"/>
        <end position="556"/>
    </location>
</feature>
<protein>
    <submittedName>
        <fullName evidence="2">Uncharacterized protein</fullName>
    </submittedName>
</protein>
<feature type="transmembrane region" description="Helical" evidence="1">
    <location>
        <begin position="383"/>
        <end position="404"/>
    </location>
</feature>
<reference evidence="2 3" key="1">
    <citation type="submission" date="2024-08" db="EMBL/GenBank/DDBJ databases">
        <authorList>
            <person name="Cucini C."/>
            <person name="Frati F."/>
        </authorList>
    </citation>
    <scope>NUCLEOTIDE SEQUENCE [LARGE SCALE GENOMIC DNA]</scope>
</reference>
<feature type="transmembrane region" description="Helical" evidence="1">
    <location>
        <begin position="73"/>
        <end position="94"/>
    </location>
</feature>
<keyword evidence="3" id="KW-1185">Reference proteome</keyword>
<feature type="transmembrane region" description="Helical" evidence="1">
    <location>
        <begin position="450"/>
        <end position="474"/>
    </location>
</feature>
<feature type="transmembrane region" description="Helical" evidence="1">
    <location>
        <begin position="310"/>
        <end position="331"/>
    </location>
</feature>
<gene>
    <name evidence="2" type="ORF">ODALV1_LOCUS12452</name>
</gene>
<keyword evidence="1" id="KW-0812">Transmembrane</keyword>
<comment type="caution">
    <text evidence="2">The sequence shown here is derived from an EMBL/GenBank/DDBJ whole genome shotgun (WGS) entry which is preliminary data.</text>
</comment>
<evidence type="ECO:0000313" key="2">
    <source>
        <dbReference type="EMBL" id="CAL8106736.1"/>
    </source>
</evidence>
<dbReference type="Proteomes" id="UP001642540">
    <property type="component" value="Unassembled WGS sequence"/>
</dbReference>
<feature type="transmembrane region" description="Helical" evidence="1">
    <location>
        <begin position="274"/>
        <end position="298"/>
    </location>
</feature>
<proteinExistence type="predicted"/>
<accession>A0ABP1QKW4</accession>
<keyword evidence="1" id="KW-1133">Transmembrane helix</keyword>
<keyword evidence="1" id="KW-0472">Membrane</keyword>
<feature type="transmembrane region" description="Helical" evidence="1">
    <location>
        <begin position="114"/>
        <end position="138"/>
    </location>
</feature>
<feature type="transmembrane region" description="Helical" evidence="1">
    <location>
        <begin position="510"/>
        <end position="527"/>
    </location>
</feature>
<organism evidence="2 3">
    <name type="scientific">Orchesella dallaii</name>
    <dbReference type="NCBI Taxonomy" id="48710"/>
    <lineage>
        <taxon>Eukaryota</taxon>
        <taxon>Metazoa</taxon>
        <taxon>Ecdysozoa</taxon>
        <taxon>Arthropoda</taxon>
        <taxon>Hexapoda</taxon>
        <taxon>Collembola</taxon>
        <taxon>Entomobryomorpha</taxon>
        <taxon>Entomobryoidea</taxon>
        <taxon>Orchesellidae</taxon>
        <taxon>Orchesellinae</taxon>
        <taxon>Orchesella</taxon>
    </lineage>
</organism>
<name>A0ABP1QKW4_9HEXA</name>